<dbReference type="Proteomes" id="UP000593567">
    <property type="component" value="Unassembled WGS sequence"/>
</dbReference>
<evidence type="ECO:0000313" key="6">
    <source>
        <dbReference type="Proteomes" id="UP000593567"/>
    </source>
</evidence>
<dbReference type="CDD" id="cd00109">
    <property type="entry name" value="Kunitz-type"/>
    <property type="match status" value="2"/>
</dbReference>
<dbReference type="EMBL" id="VXIV02002898">
    <property type="protein sequence ID" value="KAF6022124.1"/>
    <property type="molecule type" value="Genomic_DNA"/>
</dbReference>
<dbReference type="PROSITE" id="PS50279">
    <property type="entry name" value="BPTI_KUNITZ_2"/>
    <property type="match status" value="2"/>
</dbReference>
<sequence length="137" mass="15079">MLSVISTTLLIGCIQLAYGQDSVDICLLDMQVGPCEALIPQYYYNAGSGQCEQFFYGGCEGNENIFNTVEECESTCPIIYIELCMLPPDKGPCDAAIPMYFFDAAGSKQCEQFIYGGCLGNENRFSTHAECERVCNL</sequence>
<dbReference type="AlphaFoldDB" id="A0A7J7J8S7"/>
<dbReference type="FunFam" id="4.10.410.10:FF:000004">
    <property type="entry name" value="Tissue factor pathway inhibitor"/>
    <property type="match status" value="1"/>
</dbReference>
<dbReference type="SUPFAM" id="SSF57362">
    <property type="entry name" value="BPTI-like"/>
    <property type="match status" value="2"/>
</dbReference>
<dbReference type="InterPro" id="IPR036880">
    <property type="entry name" value="Kunitz_BPTI_sf"/>
</dbReference>
<dbReference type="PROSITE" id="PS00280">
    <property type="entry name" value="BPTI_KUNITZ_1"/>
    <property type="match status" value="2"/>
</dbReference>
<proteinExistence type="predicted"/>
<dbReference type="PANTHER" id="PTHR10083:SF374">
    <property type="entry name" value="BPTI_KUNITZ INHIBITOR DOMAIN-CONTAINING PROTEIN"/>
    <property type="match status" value="1"/>
</dbReference>
<organism evidence="5 6">
    <name type="scientific">Bugula neritina</name>
    <name type="common">Brown bryozoan</name>
    <name type="synonym">Sertularia neritina</name>
    <dbReference type="NCBI Taxonomy" id="10212"/>
    <lineage>
        <taxon>Eukaryota</taxon>
        <taxon>Metazoa</taxon>
        <taxon>Spiralia</taxon>
        <taxon>Lophotrochozoa</taxon>
        <taxon>Bryozoa</taxon>
        <taxon>Gymnolaemata</taxon>
        <taxon>Cheilostomatida</taxon>
        <taxon>Flustrina</taxon>
        <taxon>Buguloidea</taxon>
        <taxon>Bugulidae</taxon>
        <taxon>Bugula</taxon>
    </lineage>
</organism>
<reference evidence="5" key="1">
    <citation type="submission" date="2020-06" db="EMBL/GenBank/DDBJ databases">
        <title>Draft genome of Bugula neritina, a colonial animal packing powerful symbionts and potential medicines.</title>
        <authorList>
            <person name="Rayko M."/>
        </authorList>
    </citation>
    <scope>NUCLEOTIDE SEQUENCE [LARGE SCALE GENOMIC DNA]</scope>
    <source>
        <strain evidence="5">Kwan_BN1</strain>
    </source>
</reference>
<dbReference type="PANTHER" id="PTHR10083">
    <property type="entry name" value="KUNITZ-TYPE PROTEASE INHIBITOR-RELATED"/>
    <property type="match status" value="1"/>
</dbReference>
<evidence type="ECO:0000256" key="3">
    <source>
        <dbReference type="SAM" id="SignalP"/>
    </source>
</evidence>
<accession>A0A7J7J8S7</accession>
<evidence type="ECO:0000313" key="5">
    <source>
        <dbReference type="EMBL" id="KAF6022124.1"/>
    </source>
</evidence>
<dbReference type="InterPro" id="IPR002223">
    <property type="entry name" value="Kunitz_BPTI"/>
</dbReference>
<dbReference type="Gene3D" id="4.10.410.10">
    <property type="entry name" value="Pancreatic trypsin inhibitor Kunitz domain"/>
    <property type="match status" value="2"/>
</dbReference>
<dbReference type="InterPro" id="IPR050098">
    <property type="entry name" value="TFPI/VKTCI-like"/>
</dbReference>
<evidence type="ECO:0000259" key="4">
    <source>
        <dbReference type="PROSITE" id="PS50279"/>
    </source>
</evidence>
<protein>
    <submittedName>
        <fullName evidence="5">Tfpi2</fullName>
    </submittedName>
</protein>
<evidence type="ECO:0000256" key="1">
    <source>
        <dbReference type="ARBA" id="ARBA00022690"/>
    </source>
</evidence>
<keyword evidence="6" id="KW-1185">Reference proteome</keyword>
<dbReference type="SMART" id="SM00131">
    <property type="entry name" value="KU"/>
    <property type="match status" value="2"/>
</dbReference>
<evidence type="ECO:0000256" key="2">
    <source>
        <dbReference type="ARBA" id="ARBA00023157"/>
    </source>
</evidence>
<gene>
    <name evidence="5" type="ORF">EB796_019566</name>
</gene>
<feature type="domain" description="BPTI/Kunitz inhibitor" evidence="4">
    <location>
        <begin position="26"/>
        <end position="76"/>
    </location>
</feature>
<dbReference type="OrthoDB" id="4473401at2759"/>
<feature type="chain" id="PRO_5029883170" evidence="3">
    <location>
        <begin position="20"/>
        <end position="137"/>
    </location>
</feature>
<feature type="signal peptide" evidence="3">
    <location>
        <begin position="1"/>
        <end position="19"/>
    </location>
</feature>
<keyword evidence="3" id="KW-0732">Signal</keyword>
<dbReference type="PRINTS" id="PR00759">
    <property type="entry name" value="BASICPTASE"/>
</dbReference>
<dbReference type="GO" id="GO:0004867">
    <property type="term" value="F:serine-type endopeptidase inhibitor activity"/>
    <property type="evidence" value="ECO:0007669"/>
    <property type="project" value="InterPro"/>
</dbReference>
<comment type="caution">
    <text evidence="5">The sequence shown here is derived from an EMBL/GenBank/DDBJ whole genome shotgun (WGS) entry which is preliminary data.</text>
</comment>
<dbReference type="FunFam" id="4.10.410.10:FF:000021">
    <property type="entry name" value="Serine protease inhibitor, putative"/>
    <property type="match status" value="1"/>
</dbReference>
<keyword evidence="1" id="KW-0646">Protease inhibitor</keyword>
<name>A0A7J7J8S7_BUGNE</name>
<feature type="domain" description="BPTI/Kunitz inhibitor" evidence="4">
    <location>
        <begin position="84"/>
        <end position="135"/>
    </location>
</feature>
<dbReference type="InterPro" id="IPR020901">
    <property type="entry name" value="Prtase_inh_Kunz-CS"/>
</dbReference>
<dbReference type="GO" id="GO:0005615">
    <property type="term" value="C:extracellular space"/>
    <property type="evidence" value="ECO:0007669"/>
    <property type="project" value="TreeGrafter"/>
</dbReference>
<keyword evidence="2" id="KW-1015">Disulfide bond</keyword>
<dbReference type="Pfam" id="PF00014">
    <property type="entry name" value="Kunitz_BPTI"/>
    <property type="match status" value="2"/>
</dbReference>